<comment type="similarity">
    <text evidence="1">Belongs to the aldose epimerase family.</text>
</comment>
<gene>
    <name evidence="4" type="ORF">LA20249_03555</name>
</gene>
<evidence type="ECO:0000256" key="1">
    <source>
        <dbReference type="ARBA" id="ARBA00006206"/>
    </source>
</evidence>
<dbReference type="GO" id="GO:0005737">
    <property type="term" value="C:cytoplasm"/>
    <property type="evidence" value="ECO:0007669"/>
    <property type="project" value="TreeGrafter"/>
</dbReference>
<evidence type="ECO:0000313" key="5">
    <source>
        <dbReference type="Proteomes" id="UP000234653"/>
    </source>
</evidence>
<sequence length="328" mass="37127">MAVSKTIFGEIDSEPVYLYKISNKNQTSISVLSYAATWQNFEVIEDGKKHSLIEHFDNLDDYIKTPYQVGKTIGRVAGRIKDASFQINGVDYQMEQNEGENLLHGGSHGLQYQNFESKKVAENAVLLSHTVHGEDGFLGTLKVNVEYILNDDNEVSIIYSAETDHDTLFNPTCHVYFDVDDENIRQQKLQINANSFLKVDDGKIPTGDFLATDGPYDFKKAKTIGQGLDELALLNKYEYDDAFVVDNRAATIKSDKRAVDLYTDRNGMVIFTADPKDTEKTEKHEYSSLAMEMQTLPDAVHHLGFGDIVLGKGQKVVYTNKYKYRRFE</sequence>
<dbReference type="KEGG" id="lali:LA20249_03555"/>
<dbReference type="PANTHER" id="PTHR10091:SF0">
    <property type="entry name" value="GALACTOSE MUTAROTASE"/>
    <property type="match status" value="1"/>
</dbReference>
<dbReference type="InterPro" id="IPR011013">
    <property type="entry name" value="Gal_mutarotase_sf_dom"/>
</dbReference>
<protein>
    <submittedName>
        <fullName evidence="4">Galactose mutarotase</fullName>
    </submittedName>
</protein>
<dbReference type="EMBL" id="CP018867">
    <property type="protein sequence ID" value="AUI71326.1"/>
    <property type="molecule type" value="Genomic_DNA"/>
</dbReference>
<dbReference type="Proteomes" id="UP000234653">
    <property type="component" value="Chromosome"/>
</dbReference>
<dbReference type="RefSeq" id="WP_057740321.1">
    <property type="nucleotide sequence ID" value="NZ_AZDQ01000045.1"/>
</dbReference>
<dbReference type="GO" id="GO:0006006">
    <property type="term" value="P:glucose metabolic process"/>
    <property type="evidence" value="ECO:0007669"/>
    <property type="project" value="TreeGrafter"/>
</dbReference>
<dbReference type="Gene3D" id="2.70.98.10">
    <property type="match status" value="1"/>
</dbReference>
<dbReference type="InterPro" id="IPR008183">
    <property type="entry name" value="Aldose_1/G6P_1-epimerase"/>
</dbReference>
<accession>A0A2K9HHR3</accession>
<dbReference type="OrthoDB" id="9779408at2"/>
<keyword evidence="3" id="KW-0119">Carbohydrate metabolism</keyword>
<reference evidence="4 5" key="1">
    <citation type="submission" date="2016-12" db="EMBL/GenBank/DDBJ databases">
        <title>The whole genome sequencing and assembly of Lactobacillus alimentarius DSM 20249T strain.</title>
        <authorList>
            <person name="Lee Y.-J."/>
            <person name="Yi H."/>
            <person name="Bahn Y.-S."/>
            <person name="Kim J.F."/>
            <person name="Lee D.-W."/>
        </authorList>
    </citation>
    <scope>NUCLEOTIDE SEQUENCE [LARGE SCALE GENOMIC DNA]</scope>
    <source>
        <strain evidence="4 5">DSM 20249</strain>
    </source>
</reference>
<dbReference type="InterPro" id="IPR014718">
    <property type="entry name" value="GH-type_carb-bd"/>
</dbReference>
<dbReference type="GO" id="GO:0004034">
    <property type="term" value="F:aldose 1-epimerase activity"/>
    <property type="evidence" value="ECO:0007669"/>
    <property type="project" value="TreeGrafter"/>
</dbReference>
<organism evidence="4 5">
    <name type="scientific">Companilactobacillus alimentarius DSM 20249</name>
    <dbReference type="NCBI Taxonomy" id="1423720"/>
    <lineage>
        <taxon>Bacteria</taxon>
        <taxon>Bacillati</taxon>
        <taxon>Bacillota</taxon>
        <taxon>Bacilli</taxon>
        <taxon>Lactobacillales</taxon>
        <taxon>Lactobacillaceae</taxon>
        <taxon>Companilactobacillus</taxon>
    </lineage>
</organism>
<name>A0A2K9HHR3_9LACO</name>
<keyword evidence="5" id="KW-1185">Reference proteome</keyword>
<dbReference type="InterPro" id="IPR047215">
    <property type="entry name" value="Galactose_mutarotase-like"/>
</dbReference>
<evidence type="ECO:0000256" key="2">
    <source>
        <dbReference type="ARBA" id="ARBA00023235"/>
    </source>
</evidence>
<dbReference type="SUPFAM" id="SSF74650">
    <property type="entry name" value="Galactose mutarotase-like"/>
    <property type="match status" value="1"/>
</dbReference>
<keyword evidence="2" id="KW-0413">Isomerase</keyword>
<dbReference type="STRING" id="1423720.FC67_GL002199"/>
<proteinExistence type="inferred from homology"/>
<dbReference type="GO" id="GO:0033499">
    <property type="term" value="P:galactose catabolic process via UDP-galactose, Leloir pathway"/>
    <property type="evidence" value="ECO:0007669"/>
    <property type="project" value="TreeGrafter"/>
</dbReference>
<dbReference type="CDD" id="cd09019">
    <property type="entry name" value="galactose_mutarotase_like"/>
    <property type="match status" value="1"/>
</dbReference>
<dbReference type="Pfam" id="PF01263">
    <property type="entry name" value="Aldose_epim"/>
    <property type="match status" value="1"/>
</dbReference>
<dbReference type="GO" id="GO:0030246">
    <property type="term" value="F:carbohydrate binding"/>
    <property type="evidence" value="ECO:0007669"/>
    <property type="project" value="InterPro"/>
</dbReference>
<dbReference type="PANTHER" id="PTHR10091">
    <property type="entry name" value="ALDOSE-1-EPIMERASE"/>
    <property type="match status" value="1"/>
</dbReference>
<dbReference type="AlphaFoldDB" id="A0A2K9HHR3"/>
<evidence type="ECO:0000256" key="3">
    <source>
        <dbReference type="ARBA" id="ARBA00023277"/>
    </source>
</evidence>
<evidence type="ECO:0000313" key="4">
    <source>
        <dbReference type="EMBL" id="AUI71326.1"/>
    </source>
</evidence>